<keyword evidence="5 7" id="KW-0472">Membrane</keyword>
<evidence type="ECO:0000256" key="3">
    <source>
        <dbReference type="ARBA" id="ARBA00022692"/>
    </source>
</evidence>
<keyword evidence="10" id="KW-1185">Reference proteome</keyword>
<dbReference type="Gene3D" id="2.40.30.170">
    <property type="match status" value="1"/>
</dbReference>
<dbReference type="PANTHER" id="PTHR30386:SF26">
    <property type="entry name" value="TRANSPORT PROTEIN COMB"/>
    <property type="match status" value="1"/>
</dbReference>
<evidence type="ECO:0000256" key="4">
    <source>
        <dbReference type="ARBA" id="ARBA00022989"/>
    </source>
</evidence>
<dbReference type="InterPro" id="IPR050739">
    <property type="entry name" value="MFP"/>
</dbReference>
<dbReference type="RefSeq" id="WP_047878936.1">
    <property type="nucleotide sequence ID" value="NZ_LDOT01000013.1"/>
</dbReference>
<dbReference type="EMBL" id="LDOT01000013">
    <property type="protein sequence ID" value="KLV05507.1"/>
    <property type="molecule type" value="Genomic_DNA"/>
</dbReference>
<dbReference type="Proteomes" id="UP000036097">
    <property type="component" value="Unassembled WGS sequence"/>
</dbReference>
<evidence type="ECO:0000256" key="2">
    <source>
        <dbReference type="ARBA" id="ARBA00009477"/>
    </source>
</evidence>
<keyword evidence="6" id="KW-0175">Coiled coil</keyword>
<evidence type="ECO:0000256" key="1">
    <source>
        <dbReference type="ARBA" id="ARBA00004167"/>
    </source>
</evidence>
<evidence type="ECO:0000313" key="9">
    <source>
        <dbReference type="EMBL" id="KLV05507.1"/>
    </source>
</evidence>
<dbReference type="PATRIC" id="fig|1195763.3.peg.2326"/>
<dbReference type="InterPro" id="IPR058625">
    <property type="entry name" value="MdtA-like_BSH"/>
</dbReference>
<dbReference type="GO" id="GO:0016020">
    <property type="term" value="C:membrane"/>
    <property type="evidence" value="ECO:0007669"/>
    <property type="project" value="UniProtKB-SubCell"/>
</dbReference>
<reference evidence="9 10" key="1">
    <citation type="submission" date="2015-05" db="EMBL/GenBank/DDBJ databases">
        <title>Photobacterium galathea sp. nov.</title>
        <authorList>
            <person name="Machado H."/>
            <person name="Gram L."/>
        </authorList>
    </citation>
    <scope>NUCLEOTIDE SEQUENCE [LARGE SCALE GENOMIC DNA]</scope>
    <source>
        <strain evidence="9 10">CGMCC 1.12159</strain>
    </source>
</reference>
<dbReference type="STRING" id="1195763.ABT56_11065"/>
<evidence type="ECO:0000313" key="10">
    <source>
        <dbReference type="Proteomes" id="UP000036097"/>
    </source>
</evidence>
<evidence type="ECO:0000256" key="6">
    <source>
        <dbReference type="SAM" id="Coils"/>
    </source>
</evidence>
<organism evidence="9 10">
    <name type="scientific">Photobacterium aquae</name>
    <dbReference type="NCBI Taxonomy" id="1195763"/>
    <lineage>
        <taxon>Bacteria</taxon>
        <taxon>Pseudomonadati</taxon>
        <taxon>Pseudomonadota</taxon>
        <taxon>Gammaproteobacteria</taxon>
        <taxon>Vibrionales</taxon>
        <taxon>Vibrionaceae</taxon>
        <taxon>Photobacterium</taxon>
    </lineage>
</organism>
<name>A0A0J1JT95_9GAMM</name>
<comment type="subcellular location">
    <subcellularLocation>
        <location evidence="1">Membrane</location>
        <topology evidence="1">Single-pass membrane protein</topology>
    </subcellularLocation>
</comment>
<dbReference type="Gene3D" id="1.10.287.470">
    <property type="entry name" value="Helix hairpin bin"/>
    <property type="match status" value="1"/>
</dbReference>
<feature type="transmembrane region" description="Helical" evidence="7">
    <location>
        <begin position="6"/>
        <end position="22"/>
    </location>
</feature>
<feature type="transmembrane region" description="Helical" evidence="7">
    <location>
        <begin position="29"/>
        <end position="51"/>
    </location>
</feature>
<gene>
    <name evidence="9" type="ORF">ABT56_11065</name>
</gene>
<dbReference type="Gene3D" id="2.40.50.100">
    <property type="match status" value="1"/>
</dbReference>
<dbReference type="SUPFAM" id="SSF111369">
    <property type="entry name" value="HlyD-like secretion proteins"/>
    <property type="match status" value="2"/>
</dbReference>
<keyword evidence="3 7" id="KW-0812">Transmembrane</keyword>
<feature type="coiled-coil region" evidence="6">
    <location>
        <begin position="106"/>
        <end position="154"/>
    </location>
</feature>
<protein>
    <submittedName>
        <fullName evidence="9">Multidrug transporter</fullName>
    </submittedName>
</protein>
<comment type="caution">
    <text evidence="9">The sequence shown here is derived from an EMBL/GenBank/DDBJ whole genome shotgun (WGS) entry which is preliminary data.</text>
</comment>
<evidence type="ECO:0000256" key="7">
    <source>
        <dbReference type="SAM" id="Phobius"/>
    </source>
</evidence>
<dbReference type="AlphaFoldDB" id="A0A0J1JT95"/>
<evidence type="ECO:0000259" key="8">
    <source>
        <dbReference type="Pfam" id="PF25917"/>
    </source>
</evidence>
<proteinExistence type="inferred from homology"/>
<comment type="similarity">
    <text evidence="2">Belongs to the membrane fusion protein (MFP) (TC 8.A.1) family.</text>
</comment>
<dbReference type="Pfam" id="PF25917">
    <property type="entry name" value="BSH_RND"/>
    <property type="match status" value="1"/>
</dbReference>
<keyword evidence="4 7" id="KW-1133">Transmembrane helix</keyword>
<sequence length="407" mass="45884">MLEGLAVWSLFIYLLRMVGMPWNKFTKSFAYLGGAGWLVFVWIGLITFAPMDMSGGSVVQAPHIQLRPGSTQIKGQVDEIFVRPNQRVTKGELIYTLDDEPYRIALNKAKAAHQAAEVALSIAKEDVRIGHENYQAAQKDIEISKNKLVAEQEDLQWKQTTLQRYLQQNKAVKHTITETQIDEQRTAVEVAKANVVTLQSQIDKARVVANRAKLDYEKAQLQVSSGEVDVAKEQENVAQAQWNLDNTQVHAPADGYLTNYIMREGQYVGVVPRIQMYTDEKYVLMRVNHQAIRNVKVGQRAEFTSAVYPGKIFSAEVEGIIEATGESQGNLIGRDDNVRQTTGQNAMNKHHFVRLKLLESGEYDIPVGSVGLAWISAEKPIAFLQFLDVIRGIIIRMKSQIFYVWSM</sequence>
<dbReference type="PANTHER" id="PTHR30386">
    <property type="entry name" value="MEMBRANE FUSION SUBUNIT OF EMRAB-TOLC MULTIDRUG EFFLUX PUMP"/>
    <property type="match status" value="1"/>
</dbReference>
<accession>A0A0J1JT95</accession>
<dbReference type="OrthoDB" id="107989at2"/>
<evidence type="ECO:0000256" key="5">
    <source>
        <dbReference type="ARBA" id="ARBA00023136"/>
    </source>
</evidence>
<feature type="domain" description="Multidrug resistance protein MdtA-like barrel-sandwich hybrid" evidence="8">
    <location>
        <begin position="71"/>
        <end position="268"/>
    </location>
</feature>